<dbReference type="Gene3D" id="3.30.260.10">
    <property type="entry name" value="TCP-1-like chaperonin intermediate domain"/>
    <property type="match status" value="1"/>
</dbReference>
<dbReference type="Gene3D" id="3.50.7.10">
    <property type="entry name" value="GroEL"/>
    <property type="match status" value="1"/>
</dbReference>
<dbReference type="NCBIfam" id="NF000592">
    <property type="entry name" value="PRK00013.1"/>
    <property type="match status" value="1"/>
</dbReference>
<proteinExistence type="inferred from homology"/>
<dbReference type="InterPro" id="IPR027413">
    <property type="entry name" value="GROEL-like_equatorial_sf"/>
</dbReference>
<evidence type="ECO:0000256" key="6">
    <source>
        <dbReference type="ARBA" id="ARBA00023186"/>
    </source>
</evidence>
<organism evidence="12 13">
    <name type="scientific">Cryptosporangium minutisporangium</name>
    <dbReference type="NCBI Taxonomy" id="113569"/>
    <lineage>
        <taxon>Bacteria</taxon>
        <taxon>Bacillati</taxon>
        <taxon>Actinomycetota</taxon>
        <taxon>Actinomycetes</taxon>
        <taxon>Cryptosporangiales</taxon>
        <taxon>Cryptosporangiaceae</taxon>
        <taxon>Cryptosporangium</taxon>
    </lineage>
</organism>
<evidence type="ECO:0000256" key="5">
    <source>
        <dbReference type="ARBA" id="ARBA00022840"/>
    </source>
</evidence>
<dbReference type="InterPro" id="IPR027409">
    <property type="entry name" value="GroEL-like_apical_dom_sf"/>
</dbReference>
<dbReference type="SUPFAM" id="SSF48592">
    <property type="entry name" value="GroEL equatorial domain-like"/>
    <property type="match status" value="1"/>
</dbReference>
<dbReference type="InterPro" id="IPR018370">
    <property type="entry name" value="Chaperonin_Cpn60_CS"/>
</dbReference>
<dbReference type="PANTHER" id="PTHR45633">
    <property type="entry name" value="60 KDA HEAT SHOCK PROTEIN, MITOCHONDRIAL"/>
    <property type="match status" value="1"/>
</dbReference>
<dbReference type="NCBIfam" id="NF009487">
    <property type="entry name" value="PRK12849.1"/>
    <property type="match status" value="1"/>
</dbReference>
<comment type="subunit">
    <text evidence="9 11">Forms a cylinder of 14 subunits composed of two heptameric rings stacked back-to-back. Interacts with the co-chaperonin GroES.</text>
</comment>
<dbReference type="NCBIfam" id="TIGR02348">
    <property type="entry name" value="GroEL"/>
    <property type="match status" value="1"/>
</dbReference>
<evidence type="ECO:0000256" key="9">
    <source>
        <dbReference type="HAMAP-Rule" id="MF_00600"/>
    </source>
</evidence>
<dbReference type="NCBIfam" id="NF009489">
    <property type="entry name" value="PRK12851.1"/>
    <property type="match status" value="1"/>
</dbReference>
<keyword evidence="4 9" id="KW-0547">Nucleotide-binding</keyword>
<keyword evidence="6 9" id="KW-0143">Chaperone</keyword>
<dbReference type="InterPro" id="IPR002423">
    <property type="entry name" value="Cpn60/GroEL/TCP-1"/>
</dbReference>
<keyword evidence="9" id="KW-0963">Cytoplasm</keyword>
<comment type="subcellular location">
    <subcellularLocation>
        <location evidence="2">Cell surface</location>
    </subcellularLocation>
    <subcellularLocation>
        <location evidence="9">Cytoplasm</location>
    </subcellularLocation>
    <subcellularLocation>
        <location evidence="8">Secreted</location>
        <location evidence="8">Capsule</location>
    </subcellularLocation>
    <subcellularLocation>
        <location evidence="1">Secreted</location>
        <location evidence="1">Cell wall</location>
    </subcellularLocation>
</comment>
<evidence type="ECO:0000256" key="7">
    <source>
        <dbReference type="ARBA" id="ARBA00023235"/>
    </source>
</evidence>
<keyword evidence="7 9" id="KW-0413">Isomerase</keyword>
<dbReference type="HAMAP" id="MF_00600">
    <property type="entry name" value="CH60"/>
    <property type="match status" value="1"/>
</dbReference>
<dbReference type="SUPFAM" id="SSF54849">
    <property type="entry name" value="GroEL-intermediate domain like"/>
    <property type="match status" value="1"/>
</dbReference>
<dbReference type="NCBIfam" id="NF009488">
    <property type="entry name" value="PRK12850.1"/>
    <property type="match status" value="1"/>
</dbReference>
<comment type="similarity">
    <text evidence="3 9 10">Belongs to the chaperonin (HSP60) family.</text>
</comment>
<dbReference type="InterPro" id="IPR001844">
    <property type="entry name" value="Cpn60/GroEL"/>
</dbReference>
<dbReference type="EMBL" id="BAAAYN010000017">
    <property type="protein sequence ID" value="GAA3386572.1"/>
    <property type="molecule type" value="Genomic_DNA"/>
</dbReference>
<accession>A0ABP6SVG5</accession>
<evidence type="ECO:0000256" key="4">
    <source>
        <dbReference type="ARBA" id="ARBA00022741"/>
    </source>
</evidence>
<feature type="binding site" evidence="9">
    <location>
        <begin position="63"/>
        <end position="66"/>
    </location>
    <ligand>
        <name>ATP</name>
        <dbReference type="ChEBI" id="CHEBI:30616"/>
    </ligand>
</feature>
<name>A0ABP6SVG5_9ACTN</name>
<dbReference type="Proteomes" id="UP001501676">
    <property type="component" value="Unassembled WGS sequence"/>
</dbReference>
<comment type="caution">
    <text evidence="9">Lacks conserved residue(s) required for the propagation of feature annotation.</text>
</comment>
<protein>
    <recommendedName>
        <fullName evidence="9">Chaperonin GroEL</fullName>
        <ecNumber evidence="9">5.6.1.7</ecNumber>
    </recommendedName>
    <alternativeName>
        <fullName evidence="9">60 kDa chaperonin</fullName>
    </alternativeName>
    <alternativeName>
        <fullName evidence="9">Chaperonin-60</fullName>
        <shortName evidence="9">Cpn60</shortName>
    </alternativeName>
</protein>
<dbReference type="CDD" id="cd03344">
    <property type="entry name" value="GroEL"/>
    <property type="match status" value="1"/>
</dbReference>
<evidence type="ECO:0000256" key="10">
    <source>
        <dbReference type="RuleBase" id="RU000418"/>
    </source>
</evidence>
<evidence type="ECO:0000313" key="12">
    <source>
        <dbReference type="EMBL" id="GAA3386572.1"/>
    </source>
</evidence>
<evidence type="ECO:0000256" key="11">
    <source>
        <dbReference type="RuleBase" id="RU000419"/>
    </source>
</evidence>
<feature type="binding site" evidence="9">
    <location>
        <begin position="120"/>
        <end position="124"/>
    </location>
    <ligand>
        <name>ATP</name>
        <dbReference type="ChEBI" id="CHEBI:30616"/>
    </ligand>
</feature>
<dbReference type="Gene3D" id="1.10.560.10">
    <property type="entry name" value="GroEL-like equatorial domain"/>
    <property type="match status" value="1"/>
</dbReference>
<evidence type="ECO:0000256" key="1">
    <source>
        <dbReference type="ARBA" id="ARBA00004191"/>
    </source>
</evidence>
<comment type="caution">
    <text evidence="12">The sequence shown here is derived from an EMBL/GenBank/DDBJ whole genome shotgun (WGS) entry which is preliminary data.</text>
</comment>
<dbReference type="PROSITE" id="PS00296">
    <property type="entry name" value="CHAPERONINS_CPN60"/>
    <property type="match status" value="1"/>
</dbReference>
<evidence type="ECO:0000256" key="8">
    <source>
        <dbReference type="ARBA" id="ARBA00025702"/>
    </source>
</evidence>
<reference evidence="13" key="1">
    <citation type="journal article" date="2019" name="Int. J. Syst. Evol. Microbiol.">
        <title>The Global Catalogue of Microorganisms (GCM) 10K type strain sequencing project: providing services to taxonomists for standard genome sequencing and annotation.</title>
        <authorList>
            <consortium name="The Broad Institute Genomics Platform"/>
            <consortium name="The Broad Institute Genome Sequencing Center for Infectious Disease"/>
            <person name="Wu L."/>
            <person name="Ma J."/>
        </authorList>
    </citation>
    <scope>NUCLEOTIDE SEQUENCE [LARGE SCALE GENOMIC DNA]</scope>
    <source>
        <strain evidence="13">JCM 9458</strain>
    </source>
</reference>
<feature type="binding site" evidence="9">
    <location>
        <position position="527"/>
    </location>
    <ligand>
        <name>ATP</name>
        <dbReference type="ChEBI" id="CHEBI:30616"/>
    </ligand>
</feature>
<keyword evidence="5 9" id="KW-0067">ATP-binding</keyword>
<feature type="binding site" evidence="9">
    <location>
        <position position="447"/>
    </location>
    <ligand>
        <name>ATP</name>
        <dbReference type="ChEBI" id="CHEBI:30616"/>
    </ligand>
</feature>
<feature type="binding site" evidence="9">
    <location>
        <begin position="511"/>
        <end position="513"/>
    </location>
    <ligand>
        <name>ATP</name>
        <dbReference type="ChEBI" id="CHEBI:30616"/>
    </ligand>
</feature>
<dbReference type="Pfam" id="PF00118">
    <property type="entry name" value="Cpn60_TCP1"/>
    <property type="match status" value="1"/>
</dbReference>
<sequence length="576" mass="60303">MQWGSSVAGAVPTVQSPVAVRGIRGSDTIGGHHRMAKLIAFDEEARRGLERGMNQLADAVRVTLGPKGRNVVLEKKWGAPTITNDGVSIAKEIELEDPWEKIGAELVKEVAKKTDDVAGDGTTTATVLAQALVREGLRNVAAGANPIALKKGIEAAVAAVSEALGNASKEIETKEQIASTASISAADTSVGEIIAEAMDKAGKEGVITVEESNTFGLELELTEGMRFDKGYISPYFATDTERMEAVLDDPYILFVESKISTVKDLLPLLEKVMQGGKPLAIISEDVEGEALATLIVNKIRGTFKSVAIKAPGFGDRRKAMLNDMAILTGGTVISETIGLKLENTTVDLLGRARKIVVTKDETTIVDGFGDAEQIEGRKNTIRAEIENSDSDYDREKLQERLAKLAGGVAVIKVGAATEVELKERKHRIEDAVRNAKAAVEEGIVAGGGVALIQASGVAFEKLDLSGDEATGANIVKVALEAPLKQIAVNAGLEGGVVAEKVRNLPSGHGLNAATGEYVDLVAAGIIDPTKVTRSALQNAASIAALFLTTNAVIADKPEKAAAPAGDPSGGMGGMDF</sequence>
<dbReference type="PRINTS" id="PR00298">
    <property type="entry name" value="CHAPERONIN60"/>
</dbReference>
<evidence type="ECO:0000256" key="2">
    <source>
        <dbReference type="ARBA" id="ARBA00004241"/>
    </source>
</evidence>
<evidence type="ECO:0000313" key="13">
    <source>
        <dbReference type="Proteomes" id="UP001501676"/>
    </source>
</evidence>
<dbReference type="InterPro" id="IPR027410">
    <property type="entry name" value="TCP-1-like_intermed_sf"/>
</dbReference>
<gene>
    <name evidence="12" type="primary">groL_1</name>
    <name evidence="9" type="synonym">groEL</name>
    <name evidence="9" type="synonym">groL</name>
    <name evidence="12" type="ORF">GCM10020369_24780</name>
</gene>
<keyword evidence="13" id="KW-1185">Reference proteome</keyword>
<dbReference type="SUPFAM" id="SSF52029">
    <property type="entry name" value="GroEL apical domain-like"/>
    <property type="match status" value="1"/>
</dbReference>
<evidence type="ECO:0000256" key="3">
    <source>
        <dbReference type="ARBA" id="ARBA00006607"/>
    </source>
</evidence>
<dbReference type="EC" id="5.6.1.7" evidence="9"/>
<comment type="function">
    <text evidence="9 11">Together with its co-chaperonin GroES, plays an essential role in assisting protein folding. The GroEL-GroES system forms a nano-cage that allows encapsulation of the non-native substrate proteins and provides a physical environment optimized to promote and accelerate protein folding.</text>
</comment>